<dbReference type="InterPro" id="IPR004332">
    <property type="entry name" value="Transposase_MuDR"/>
</dbReference>
<feature type="region of interest" description="Disordered" evidence="1">
    <location>
        <begin position="143"/>
        <end position="163"/>
    </location>
</feature>
<reference evidence="4" key="2">
    <citation type="submission" date="2025-08" db="UniProtKB">
        <authorList>
            <consortium name="RefSeq"/>
        </authorList>
    </citation>
    <scope>IDENTIFICATION</scope>
    <source>
        <tissue evidence="4">Leaf</tissue>
    </source>
</reference>
<reference evidence="3" key="1">
    <citation type="journal article" date="2019" name="Database">
        <title>The radish genome database (RadishGD): an integrated information resource for radish genomics.</title>
        <authorList>
            <person name="Yu H.J."/>
            <person name="Baek S."/>
            <person name="Lee Y.J."/>
            <person name="Cho A."/>
            <person name="Mun J.H."/>
        </authorList>
    </citation>
    <scope>NUCLEOTIDE SEQUENCE [LARGE SCALE GENOMIC DNA]</scope>
    <source>
        <strain evidence="3">cv. WK10039</strain>
    </source>
</reference>
<keyword evidence="3" id="KW-1185">Reference proteome</keyword>
<dbReference type="Pfam" id="PF03108">
    <property type="entry name" value="DBD_Tnp_Mut"/>
    <property type="match status" value="1"/>
</dbReference>
<dbReference type="KEGG" id="rsz:108816034"/>
<evidence type="ECO:0000313" key="4">
    <source>
        <dbReference type="RefSeq" id="XP_018444097.1"/>
    </source>
</evidence>
<name>A0A6J0K7W1_RAPSA</name>
<evidence type="ECO:0000313" key="3">
    <source>
        <dbReference type="Proteomes" id="UP000504610"/>
    </source>
</evidence>
<feature type="domain" description="Transposase MuDR plant" evidence="2">
    <location>
        <begin position="179"/>
        <end position="243"/>
    </location>
</feature>
<protein>
    <submittedName>
        <fullName evidence="4">Uncharacterized protein LOC108816034</fullName>
    </submittedName>
</protein>
<gene>
    <name evidence="4" type="primary">LOC108816034</name>
</gene>
<dbReference type="AlphaFoldDB" id="A0A6J0K7W1"/>
<dbReference type="GeneID" id="108816034"/>
<accession>A0A6J0K7W1</accession>
<evidence type="ECO:0000256" key="1">
    <source>
        <dbReference type="SAM" id="MobiDB-lite"/>
    </source>
</evidence>
<dbReference type="Proteomes" id="UP000504610">
    <property type="component" value="Chromosome 7"/>
</dbReference>
<proteinExistence type="predicted"/>
<organism evidence="3 4">
    <name type="scientific">Raphanus sativus</name>
    <name type="common">Radish</name>
    <name type="synonym">Raphanus raphanistrum var. sativus</name>
    <dbReference type="NCBI Taxonomy" id="3726"/>
    <lineage>
        <taxon>Eukaryota</taxon>
        <taxon>Viridiplantae</taxon>
        <taxon>Streptophyta</taxon>
        <taxon>Embryophyta</taxon>
        <taxon>Tracheophyta</taxon>
        <taxon>Spermatophyta</taxon>
        <taxon>Magnoliopsida</taxon>
        <taxon>eudicotyledons</taxon>
        <taxon>Gunneridae</taxon>
        <taxon>Pentapetalae</taxon>
        <taxon>rosids</taxon>
        <taxon>malvids</taxon>
        <taxon>Brassicales</taxon>
        <taxon>Brassicaceae</taxon>
        <taxon>Brassiceae</taxon>
        <taxon>Raphanus</taxon>
    </lineage>
</organism>
<evidence type="ECO:0000259" key="2">
    <source>
        <dbReference type="Pfam" id="PF03108"/>
    </source>
</evidence>
<dbReference type="RefSeq" id="XP_018444097.1">
    <property type="nucleotide sequence ID" value="XM_018588595.2"/>
</dbReference>
<dbReference type="PANTHER" id="PTHR31973:SF187">
    <property type="entry name" value="MUTATOR TRANSPOSASE MUDRA PROTEIN"/>
    <property type="match status" value="1"/>
</dbReference>
<sequence>MSSVSVLFNCYYNGKWRNSGKNLGYDGGDVKTIDCDPRELFVYLVDVLGVSLYEQRVWYKHLYESFENLKILCNGDENFQRMCEAAISTKMFEVFLEKDEDDDANSSGEAPQYENVITSDNGGEMCEEEARVENNLIGFVEEEEECNSEDTPPNSDCEEGEEAETRRHYDRYTKFSGEIRLEQTFDSIAEFKDAVVDYVLKTGWNVKYTRWGSEKSEVKCTIGGGCPFRIYCSFEQPIGLFMVKFYNDEHSCTKDGFSKVVKDGIIAKLFLNDIRRDPDFRPQAMQESLEERYDLVVSIITNVEKQRTKP</sequence>
<dbReference type="OrthoDB" id="1110109at2759"/>
<dbReference type="PANTHER" id="PTHR31973">
    <property type="entry name" value="POLYPROTEIN, PUTATIVE-RELATED"/>
    <property type="match status" value="1"/>
</dbReference>